<dbReference type="InterPro" id="IPR019538">
    <property type="entry name" value="PSMD5"/>
</dbReference>
<evidence type="ECO:0000313" key="4">
    <source>
        <dbReference type="RefSeq" id="XP_028036373.1"/>
    </source>
</evidence>
<comment type="similarity">
    <text evidence="1">Belongs to the proteasome subunit S5B/HSM3 family.</text>
</comment>
<organism evidence="3 5">
    <name type="scientific">Bombyx mandarina</name>
    <name type="common">Wild silk moth</name>
    <name type="synonym">Wild silkworm</name>
    <dbReference type="NCBI Taxonomy" id="7092"/>
    <lineage>
        <taxon>Eukaryota</taxon>
        <taxon>Metazoa</taxon>
        <taxon>Ecdysozoa</taxon>
        <taxon>Arthropoda</taxon>
        <taxon>Hexapoda</taxon>
        <taxon>Insecta</taxon>
        <taxon>Pterygota</taxon>
        <taxon>Neoptera</taxon>
        <taxon>Endopterygota</taxon>
        <taxon>Lepidoptera</taxon>
        <taxon>Glossata</taxon>
        <taxon>Ditrysia</taxon>
        <taxon>Bombycoidea</taxon>
        <taxon>Bombycidae</taxon>
        <taxon>Bombycinae</taxon>
        <taxon>Bombyx</taxon>
    </lineage>
</organism>
<dbReference type="PANTHER" id="PTHR13554:SF10">
    <property type="entry name" value="26S PROTEASOME NON-ATPASE REGULATORY SUBUNIT 5"/>
    <property type="match status" value="1"/>
</dbReference>
<gene>
    <name evidence="4 5" type="primary">LOC114247576</name>
</gene>
<evidence type="ECO:0000313" key="5">
    <source>
        <dbReference type="RefSeq" id="XP_028036374.1"/>
    </source>
</evidence>
<dbReference type="InterPro" id="IPR011989">
    <property type="entry name" value="ARM-like"/>
</dbReference>
<sequence length="504" mass="56495">MDAEVAEQLRDLITRLQTDEDIPSAMNQLKTLLVSAPTEISETILEVGLSKILQCFNIFDRHLVDLICEVLTLCFEKFSPGEVIKSFTGNFMYLLRHENAHVRRLAVDEIAKAVISSSNALPIPQYIDVYVAVGQLVGDNDIGVANKAILITSNLPEEAYTKVLEEMKILLQYSSSSKCNVFEVIINISIKSYDLFKICLELGYIDIMVQEIQSLDVLYQLNILELMSTLAIKPYGINYLLNSGAMDKLVTVVIDLKTSPVGGILIPGYMKLFGCIAHYFPKEIIEKYPTLLNCLFGLFESEKQAVLPVALDTFGFVGSTTEGKLSLVASGGKFTETMMKVNLLIKNSSSDIKIRALNCLTNLISIEKDTNTANSKPVDHRVTLMTREWFRGLSEQPSSMDLLFDICKNPFPDIRLAAFGLLDAVSQHQWGHELIARTAGFIEYLLDRSVDFTKECKEAKYDIIKRLSNSEVFDSNITSRLQAYVEEGPFYCNRMLEVAMEDAD</sequence>
<dbReference type="InterPro" id="IPR016024">
    <property type="entry name" value="ARM-type_fold"/>
</dbReference>
<accession>A0A6J2K7W5</accession>
<dbReference type="Proteomes" id="UP000504629">
    <property type="component" value="Unplaced"/>
</dbReference>
<dbReference type="KEGG" id="bman:114247576"/>
<protein>
    <recommendedName>
        <fullName evidence="2">26S proteasome non-ATPase regulatory subunit 5</fullName>
    </recommendedName>
</protein>
<dbReference type="OrthoDB" id="10250600at2759"/>
<keyword evidence="4 5" id="KW-0647">Proteasome</keyword>
<keyword evidence="3" id="KW-1185">Reference proteome</keyword>
<dbReference type="GeneID" id="114247576"/>
<dbReference type="Pfam" id="PF10508">
    <property type="entry name" value="Proteasom_PSMB"/>
    <property type="match status" value="1"/>
</dbReference>
<dbReference type="Gene3D" id="1.25.10.10">
    <property type="entry name" value="Leucine-rich Repeat Variant"/>
    <property type="match status" value="1"/>
</dbReference>
<dbReference type="AlphaFoldDB" id="A0A6J2K7W5"/>
<dbReference type="GO" id="GO:0000502">
    <property type="term" value="C:proteasome complex"/>
    <property type="evidence" value="ECO:0007669"/>
    <property type="project" value="UniProtKB-KW"/>
</dbReference>
<dbReference type="GO" id="GO:0005829">
    <property type="term" value="C:cytosol"/>
    <property type="evidence" value="ECO:0007669"/>
    <property type="project" value="TreeGrafter"/>
</dbReference>
<dbReference type="SUPFAM" id="SSF48371">
    <property type="entry name" value="ARM repeat"/>
    <property type="match status" value="1"/>
</dbReference>
<evidence type="ECO:0000256" key="2">
    <source>
        <dbReference type="ARBA" id="ARBA00014933"/>
    </source>
</evidence>
<evidence type="ECO:0000313" key="3">
    <source>
        <dbReference type="Proteomes" id="UP000504629"/>
    </source>
</evidence>
<name>A0A6J2K7W5_BOMMA</name>
<dbReference type="GO" id="GO:0043248">
    <property type="term" value="P:proteasome assembly"/>
    <property type="evidence" value="ECO:0007669"/>
    <property type="project" value="InterPro"/>
</dbReference>
<evidence type="ECO:0000256" key="1">
    <source>
        <dbReference type="ARBA" id="ARBA00006823"/>
    </source>
</evidence>
<dbReference type="RefSeq" id="XP_028036373.1">
    <property type="nucleotide sequence ID" value="XM_028180572.1"/>
</dbReference>
<dbReference type="PANTHER" id="PTHR13554">
    <property type="entry name" value="26S PROTEASOME NON-ATPASE REGULATORY SUBUNIT 5-RELATED"/>
    <property type="match status" value="1"/>
</dbReference>
<proteinExistence type="inferred from homology"/>
<reference evidence="4 5" key="1">
    <citation type="submission" date="2025-04" db="UniProtKB">
        <authorList>
            <consortium name="RefSeq"/>
        </authorList>
    </citation>
    <scope>IDENTIFICATION</scope>
    <source>
        <tissue evidence="4 5">Silk gland</tissue>
    </source>
</reference>
<dbReference type="RefSeq" id="XP_028036374.1">
    <property type="nucleotide sequence ID" value="XM_028180573.1"/>
</dbReference>